<dbReference type="SFLD" id="SFLDS00029">
    <property type="entry name" value="Radical_SAM"/>
    <property type="match status" value="1"/>
</dbReference>
<keyword evidence="1 5" id="KW-0949">S-adenosyl-L-methionine</keyword>
<organism evidence="7 8">
    <name type="scientific">Desulfotruncus arcticus DSM 17038</name>
    <dbReference type="NCBI Taxonomy" id="1121424"/>
    <lineage>
        <taxon>Bacteria</taxon>
        <taxon>Bacillati</taxon>
        <taxon>Bacillota</taxon>
        <taxon>Clostridia</taxon>
        <taxon>Eubacteriales</taxon>
        <taxon>Desulfallaceae</taxon>
        <taxon>Desulfotruncus</taxon>
    </lineage>
</organism>
<dbReference type="GO" id="GO:0016829">
    <property type="term" value="F:lyase activity"/>
    <property type="evidence" value="ECO:0007669"/>
    <property type="project" value="UniProtKB-KW"/>
</dbReference>
<dbReference type="EMBL" id="FOOX01000004">
    <property type="protein sequence ID" value="SFG38330.1"/>
    <property type="molecule type" value="Genomic_DNA"/>
</dbReference>
<dbReference type="GO" id="GO:0046872">
    <property type="term" value="F:metal ion binding"/>
    <property type="evidence" value="ECO:0007669"/>
    <property type="project" value="UniProtKB-KW"/>
</dbReference>
<keyword evidence="7" id="KW-0670">Pyruvate</keyword>
<keyword evidence="8" id="KW-1185">Reference proteome</keyword>
<evidence type="ECO:0000313" key="7">
    <source>
        <dbReference type="EMBL" id="SFG38330.1"/>
    </source>
</evidence>
<reference evidence="8" key="1">
    <citation type="submission" date="2016-10" db="EMBL/GenBank/DDBJ databases">
        <authorList>
            <person name="Varghese N."/>
            <person name="Submissions S."/>
        </authorList>
    </citation>
    <scope>NUCLEOTIDE SEQUENCE [LARGE SCALE GENOMIC DNA]</scope>
    <source>
        <strain evidence="8">DSM 17038</strain>
    </source>
</reference>
<dbReference type="InterPro" id="IPR040085">
    <property type="entry name" value="MJ0674-like"/>
</dbReference>
<feature type="domain" description="Radical SAM core" evidence="6">
    <location>
        <begin position="80"/>
        <end position="174"/>
    </location>
</feature>
<protein>
    <submittedName>
        <fullName evidence="7">Putative pyruvate formate lyase activating enzyme</fullName>
    </submittedName>
</protein>
<dbReference type="RefSeq" id="WP_092470242.1">
    <property type="nucleotide sequence ID" value="NZ_FOOX01000004.1"/>
</dbReference>
<dbReference type="SFLD" id="SFLDG01099">
    <property type="entry name" value="Uncharacterised_Radical_SAM_Su"/>
    <property type="match status" value="1"/>
</dbReference>
<proteinExistence type="predicted"/>
<dbReference type="InterPro" id="IPR016431">
    <property type="entry name" value="Pyrv-formate_lyase-activ_prd"/>
</dbReference>
<feature type="binding site" evidence="5">
    <location>
        <position position="89"/>
    </location>
    <ligand>
        <name>[4Fe-4S] cluster</name>
        <dbReference type="ChEBI" id="CHEBI:49883"/>
        <note>4Fe-4S-S-AdoMet</note>
    </ligand>
</feature>
<dbReference type="PIRSF" id="PIRSF004869">
    <property type="entry name" value="PflX_prd"/>
    <property type="match status" value="1"/>
</dbReference>
<keyword evidence="4 5" id="KW-0411">Iron-sulfur</keyword>
<comment type="cofactor">
    <cofactor evidence="5">
        <name>[4Fe-4S] cluster</name>
        <dbReference type="ChEBI" id="CHEBI:49883"/>
    </cofactor>
    <text evidence="5">Binds 1 [4Fe-4S] cluster. The cluster is coordinated with 3 cysteines and an exchangeable S-adenosyl-L-methionine.</text>
</comment>
<keyword evidence="3 5" id="KW-0408">Iron</keyword>
<evidence type="ECO:0000256" key="5">
    <source>
        <dbReference type="PIRSR" id="PIRSR004869-50"/>
    </source>
</evidence>
<dbReference type="GO" id="GO:0051536">
    <property type="term" value="F:iron-sulfur cluster binding"/>
    <property type="evidence" value="ECO:0007669"/>
    <property type="project" value="UniProtKB-KW"/>
</dbReference>
<dbReference type="Gene3D" id="3.20.20.70">
    <property type="entry name" value="Aldolase class I"/>
    <property type="match status" value="1"/>
</dbReference>
<dbReference type="Proteomes" id="UP000199337">
    <property type="component" value="Unassembled WGS sequence"/>
</dbReference>
<gene>
    <name evidence="7" type="ORF">SAMN05660649_01505</name>
</gene>
<dbReference type="SUPFAM" id="SSF102114">
    <property type="entry name" value="Radical SAM enzymes"/>
    <property type="match status" value="1"/>
</dbReference>
<dbReference type="PANTHER" id="PTHR43075:SF1">
    <property type="entry name" value="FORMATE LYASE ACTIVATING ENZYME, PUTATIVE (AFU_ORTHOLOGUE AFUA_2G15630)-RELATED"/>
    <property type="match status" value="1"/>
</dbReference>
<name>A0A1I2RD15_9FIRM</name>
<dbReference type="PANTHER" id="PTHR43075">
    <property type="entry name" value="FORMATE LYASE ACTIVATING ENZYME, PUTATIVE (AFU_ORTHOLOGUE AFUA_2G15630)-RELATED"/>
    <property type="match status" value="1"/>
</dbReference>
<keyword evidence="2 5" id="KW-0479">Metal-binding</keyword>
<feature type="binding site" evidence="5">
    <location>
        <position position="85"/>
    </location>
    <ligand>
        <name>[4Fe-4S] cluster</name>
        <dbReference type="ChEBI" id="CHEBI:49883"/>
        <note>4Fe-4S-S-AdoMet</note>
    </ligand>
</feature>
<evidence type="ECO:0000259" key="6">
    <source>
        <dbReference type="Pfam" id="PF04055"/>
    </source>
</evidence>
<evidence type="ECO:0000256" key="2">
    <source>
        <dbReference type="ARBA" id="ARBA00022723"/>
    </source>
</evidence>
<dbReference type="InterPro" id="IPR007197">
    <property type="entry name" value="rSAM"/>
</dbReference>
<sequence>MQPNYLPRYRNILSNKILQNKVEQARKHLTNCNLCPHNCGVNRQEKIGFCRATDKVVLSSYGPHMGEEPPLVGRHGSGTIFFGYCNMRCVFCQNCELSFGGEGELITNEQLADIMLELQNFYKCHNINLVTPTHFVPNILEALLLAAEKGLILPLVYNCGGYEKIETLQLLDDVIAIYMPDFKYHQAERGKKYSGIKDYPAIVKKSLKEMDRQVGGLKTDNQGVAYQGLIVRHLAMPGGLDDTKVILKFIKDELSPDCLVNLMGQYFPAHQAYKYEELAQRLSPGEYQKALDYAKTLGLNLIRP</sequence>
<dbReference type="InterPro" id="IPR013785">
    <property type="entry name" value="Aldolase_TIM"/>
</dbReference>
<dbReference type="AlphaFoldDB" id="A0A1I2RD15"/>
<accession>A0A1I2RD15</accession>
<evidence type="ECO:0000313" key="8">
    <source>
        <dbReference type="Proteomes" id="UP000199337"/>
    </source>
</evidence>
<feature type="binding site" evidence="5">
    <location>
        <position position="92"/>
    </location>
    <ligand>
        <name>[4Fe-4S] cluster</name>
        <dbReference type="ChEBI" id="CHEBI:49883"/>
        <note>4Fe-4S-S-AdoMet</note>
    </ligand>
</feature>
<keyword evidence="7" id="KW-0456">Lyase</keyword>
<evidence type="ECO:0000256" key="1">
    <source>
        <dbReference type="ARBA" id="ARBA00022691"/>
    </source>
</evidence>
<evidence type="ECO:0000256" key="3">
    <source>
        <dbReference type="ARBA" id="ARBA00023004"/>
    </source>
</evidence>
<dbReference type="Pfam" id="PF04055">
    <property type="entry name" value="Radical_SAM"/>
    <property type="match status" value="1"/>
</dbReference>
<evidence type="ECO:0000256" key="4">
    <source>
        <dbReference type="ARBA" id="ARBA00023014"/>
    </source>
</evidence>
<dbReference type="OrthoDB" id="9781783at2"/>
<dbReference type="InterPro" id="IPR058240">
    <property type="entry name" value="rSAM_sf"/>
</dbReference>
<dbReference type="STRING" id="341036.SAMN05660649_01505"/>